<dbReference type="EMBL" id="UYYG01001166">
    <property type="protein sequence ID" value="VDN58210.1"/>
    <property type="molecule type" value="Genomic_DNA"/>
</dbReference>
<evidence type="ECO:0000313" key="5">
    <source>
        <dbReference type="WBParaSite" id="DME_0000430001-mRNA-1"/>
    </source>
</evidence>
<evidence type="ECO:0000256" key="1">
    <source>
        <dbReference type="SAM" id="MobiDB-lite"/>
    </source>
</evidence>
<organism evidence="3 5">
    <name type="scientific">Dracunculus medinensis</name>
    <name type="common">Guinea worm</name>
    <dbReference type="NCBI Taxonomy" id="318479"/>
    <lineage>
        <taxon>Eukaryota</taxon>
        <taxon>Metazoa</taxon>
        <taxon>Ecdysozoa</taxon>
        <taxon>Nematoda</taxon>
        <taxon>Chromadorea</taxon>
        <taxon>Rhabditida</taxon>
        <taxon>Spirurina</taxon>
        <taxon>Dracunculoidea</taxon>
        <taxon>Dracunculidae</taxon>
        <taxon>Dracunculus</taxon>
    </lineage>
</organism>
<dbReference type="OrthoDB" id="5838215at2759"/>
<dbReference type="AlphaFoldDB" id="A0A0N4UAU8"/>
<evidence type="ECO:0000313" key="2">
    <source>
        <dbReference type="EMBL" id="VDN58210.1"/>
    </source>
</evidence>
<gene>
    <name evidence="2" type="ORF">DME_LOCUS8183</name>
</gene>
<dbReference type="WBParaSite" id="DME_0000430001-mRNA-1">
    <property type="protein sequence ID" value="DME_0000430001-mRNA-1"/>
    <property type="gene ID" value="DME_0000430001"/>
</dbReference>
<proteinExistence type="predicted"/>
<evidence type="ECO:0000313" key="4">
    <source>
        <dbReference type="Proteomes" id="UP000274756"/>
    </source>
</evidence>
<dbReference type="Proteomes" id="UP000038040">
    <property type="component" value="Unplaced"/>
</dbReference>
<feature type="compositionally biased region" description="Polar residues" evidence="1">
    <location>
        <begin position="526"/>
        <end position="536"/>
    </location>
</feature>
<keyword evidence="4" id="KW-1185">Reference proteome</keyword>
<protein>
    <submittedName>
        <fullName evidence="2 5">Uncharacterized protein</fullName>
    </submittedName>
</protein>
<evidence type="ECO:0000313" key="3">
    <source>
        <dbReference type="Proteomes" id="UP000038040"/>
    </source>
</evidence>
<dbReference type="STRING" id="318479.A0A0N4UAU8"/>
<accession>A0A0N4UAU8</accession>
<feature type="compositionally biased region" description="Basic and acidic residues" evidence="1">
    <location>
        <begin position="8"/>
        <end position="18"/>
    </location>
</feature>
<feature type="region of interest" description="Disordered" evidence="1">
    <location>
        <begin position="1"/>
        <end position="25"/>
    </location>
</feature>
<reference evidence="5" key="1">
    <citation type="submission" date="2017-02" db="UniProtKB">
        <authorList>
            <consortium name="WormBaseParasite"/>
        </authorList>
    </citation>
    <scope>IDENTIFICATION</scope>
</reference>
<dbReference type="Proteomes" id="UP000274756">
    <property type="component" value="Unassembled WGS sequence"/>
</dbReference>
<name>A0A0N4UAU8_DRAME</name>
<sequence>MKIFTVGLDEKSTAKENEPSNTSPVLPPVISIDRRRSTYKEETSHSLRLNNDYLDKVIGAELKHRMGLGPYCDECMNVQRIAHSLHQQNRLEMSQTLAPITKGAESAIQAEPALDSADGKSKSIHGENRLGFLRDILERIREQAEKEGFDGSVQISVMKINPIENMPLMGSSFLDGFGEIKQPFMQKTSIFGQPSMKNSISSEENDDGNRMWHHNHVNWRPLSAMSMPNGISAPPSSPSILMGPLFNSFTGIDNNEQPWIVDNQLKNLPSPNFPNQAIRQWIPTVFVPPINPLSFNVRESFSPFNSESSAWFADRQSNQFQNWWADDVNQWKPSYKPINEWNIPKVNFNEPPITSWNTAQNFMQPNFPLGQTPQFQQQQKPLIPFPLQQSQDPLIPQPQGDFQQPGPILSPSAGDFPWIPARSLNAIDTPVSVQNANEPIIENTVQMPVIPAVPIQDSDSAKGFNSDTHPIQPVNFPLNGMPNEAESAMRQDLNSVGLQKQQIQSELGLEQNHLGQINGDSFLRNDLSQSDQSPSIFFQVDRPIDNESSSGNP</sequence>
<feature type="region of interest" description="Disordered" evidence="1">
    <location>
        <begin position="517"/>
        <end position="553"/>
    </location>
</feature>
<reference evidence="2 4" key="2">
    <citation type="submission" date="2018-11" db="EMBL/GenBank/DDBJ databases">
        <authorList>
            <consortium name="Pathogen Informatics"/>
        </authorList>
    </citation>
    <scope>NUCLEOTIDE SEQUENCE [LARGE SCALE GENOMIC DNA]</scope>
</reference>